<proteinExistence type="predicted"/>
<dbReference type="Proteomes" id="UP001230220">
    <property type="component" value="Unassembled WGS sequence"/>
</dbReference>
<reference evidence="1 2" key="1">
    <citation type="submission" date="2023-07" db="EMBL/GenBank/DDBJ databases">
        <title>Genomic Encyclopedia of Type Strains, Phase IV (KMG-IV): sequencing the most valuable type-strain genomes for metagenomic binning, comparative biology and taxonomic classification.</title>
        <authorList>
            <person name="Goeker M."/>
        </authorList>
    </citation>
    <scope>NUCLEOTIDE SEQUENCE [LARGE SCALE GENOMIC DNA]</scope>
    <source>
        <strain evidence="1 2">DSM 16784</strain>
    </source>
</reference>
<dbReference type="SUPFAM" id="SSF101478">
    <property type="entry name" value="ADP-ribosylglycohydrolase"/>
    <property type="match status" value="1"/>
</dbReference>
<evidence type="ECO:0000313" key="1">
    <source>
        <dbReference type="EMBL" id="MDQ0361050.1"/>
    </source>
</evidence>
<keyword evidence="2" id="KW-1185">Reference proteome</keyword>
<comment type="caution">
    <text evidence="1">The sequence shown here is derived from an EMBL/GenBank/DDBJ whole genome shotgun (WGS) entry which is preliminary data.</text>
</comment>
<dbReference type="RefSeq" id="WP_307407446.1">
    <property type="nucleotide sequence ID" value="NZ_JAUSUR010000003.1"/>
</dbReference>
<sequence>MKHNKVLGALYGAAYGDSLGAVTEFCTYEEIKKKFPEGVHEYTDSISVITNSIDPGSVTDDFGSSCYVMQEIIKNKGSFNRDIAIKAILTWSKDEEVFVKYAGSNTKAAIERLRQGSIVEERDKLFHFQGKNTNGGAMKISPIALLGGNDNSKVIQYTKDLCWPTHYNASAVSAASAIACAISEAQRETATINSIIEQALAGARITWEEVSNEGYATFGPRIENRIQYAVNLGSKCTNQEELFAALNNDIGTGIQVAESIPAVFAILAYTKGDLKESIYCAVNAGGDSDTIASMLGAIVGGYQGVDAIPIDIRNRIEEKNENIRLKETIEEFTQIVLCNDKEDIV</sequence>
<evidence type="ECO:0000313" key="2">
    <source>
        <dbReference type="Proteomes" id="UP001230220"/>
    </source>
</evidence>
<gene>
    <name evidence="1" type="ORF">J2S15_001797</name>
</gene>
<dbReference type="Pfam" id="PF03747">
    <property type="entry name" value="ADP_ribosyl_GH"/>
    <property type="match status" value="1"/>
</dbReference>
<dbReference type="InterPro" id="IPR036705">
    <property type="entry name" value="Ribosyl_crysJ1_sf"/>
</dbReference>
<dbReference type="EMBL" id="JAUSUR010000003">
    <property type="protein sequence ID" value="MDQ0361050.1"/>
    <property type="molecule type" value="Genomic_DNA"/>
</dbReference>
<dbReference type="PANTHER" id="PTHR16222">
    <property type="entry name" value="ADP-RIBOSYLGLYCOHYDROLASE"/>
    <property type="match status" value="1"/>
</dbReference>
<protein>
    <submittedName>
        <fullName evidence="1">ADP-ribosylglycohydrolase</fullName>
    </submittedName>
</protein>
<dbReference type="Gene3D" id="1.10.4080.10">
    <property type="entry name" value="ADP-ribosylation/Crystallin J1"/>
    <property type="match status" value="1"/>
</dbReference>
<dbReference type="PANTHER" id="PTHR16222:SF12">
    <property type="entry name" value="ADP-RIBOSYLGLYCOHYDROLASE-RELATED"/>
    <property type="match status" value="1"/>
</dbReference>
<organism evidence="1 2">
    <name type="scientific">Breznakia pachnodae</name>
    <dbReference type="NCBI Taxonomy" id="265178"/>
    <lineage>
        <taxon>Bacteria</taxon>
        <taxon>Bacillati</taxon>
        <taxon>Bacillota</taxon>
        <taxon>Erysipelotrichia</taxon>
        <taxon>Erysipelotrichales</taxon>
        <taxon>Erysipelotrichaceae</taxon>
        <taxon>Breznakia</taxon>
    </lineage>
</organism>
<name>A0ABU0E2L4_9FIRM</name>
<dbReference type="InterPro" id="IPR050792">
    <property type="entry name" value="ADP-ribosylglycohydrolase"/>
</dbReference>
<dbReference type="InterPro" id="IPR005502">
    <property type="entry name" value="Ribosyl_crysJ1"/>
</dbReference>
<accession>A0ABU0E2L4</accession>